<evidence type="ECO:0000256" key="12">
    <source>
        <dbReference type="ARBA" id="ARBA00022842"/>
    </source>
</evidence>
<keyword evidence="21" id="KW-1185">Reference proteome</keyword>
<comment type="pathway">
    <text evidence="4">Lipid metabolism.</text>
</comment>
<evidence type="ECO:0000256" key="19">
    <source>
        <dbReference type="SAM" id="MobiDB-lite"/>
    </source>
</evidence>
<keyword evidence="9" id="KW-0808">Transferase</keyword>
<evidence type="ECO:0000256" key="18">
    <source>
        <dbReference type="ARBA" id="ARBA00029893"/>
    </source>
</evidence>
<evidence type="ECO:0000256" key="13">
    <source>
        <dbReference type="ARBA" id="ARBA00023098"/>
    </source>
</evidence>
<gene>
    <name evidence="20" type="ORF">PsYK624_145390</name>
</gene>
<name>A0A9P3GMT9_9APHY</name>
<evidence type="ECO:0000256" key="6">
    <source>
        <dbReference type="ARBA" id="ARBA00012487"/>
    </source>
</evidence>
<comment type="caution">
    <text evidence="20">The sequence shown here is derived from an EMBL/GenBank/DDBJ whole genome shotgun (WGS) entry which is preliminary data.</text>
</comment>
<evidence type="ECO:0000256" key="4">
    <source>
        <dbReference type="ARBA" id="ARBA00005189"/>
    </source>
</evidence>
<dbReference type="PANTHER" id="PTHR13619:SF0">
    <property type="entry name" value="PHOSPHATIDATE CYTIDYLYLTRANSFERASE, MITOCHONDRIAL"/>
    <property type="match status" value="1"/>
</dbReference>
<dbReference type="GO" id="GO:0005743">
    <property type="term" value="C:mitochondrial inner membrane"/>
    <property type="evidence" value="ECO:0007669"/>
    <property type="project" value="UniProtKB-SubCell"/>
</dbReference>
<evidence type="ECO:0000256" key="1">
    <source>
        <dbReference type="ARBA" id="ARBA00001946"/>
    </source>
</evidence>
<keyword evidence="10 20" id="KW-0548">Nucleotidyltransferase</keyword>
<keyword evidence="13" id="KW-0443">Lipid metabolism</keyword>
<dbReference type="EC" id="2.7.7.41" evidence="6"/>
<dbReference type="GO" id="GO:0016024">
    <property type="term" value="P:CDP-diacylglycerol biosynthetic process"/>
    <property type="evidence" value="ECO:0007669"/>
    <property type="project" value="TreeGrafter"/>
</dbReference>
<evidence type="ECO:0000313" key="20">
    <source>
        <dbReference type="EMBL" id="GJE98312.1"/>
    </source>
</evidence>
<dbReference type="EMBL" id="BPQB01000085">
    <property type="protein sequence ID" value="GJE98312.1"/>
    <property type="molecule type" value="Genomic_DNA"/>
</dbReference>
<evidence type="ECO:0000256" key="7">
    <source>
        <dbReference type="ARBA" id="ARBA00018337"/>
    </source>
</evidence>
<dbReference type="GO" id="GO:0032049">
    <property type="term" value="P:cardiolipin biosynthetic process"/>
    <property type="evidence" value="ECO:0007669"/>
    <property type="project" value="InterPro"/>
</dbReference>
<evidence type="ECO:0000256" key="11">
    <source>
        <dbReference type="ARBA" id="ARBA00022792"/>
    </source>
</evidence>
<evidence type="ECO:0000256" key="8">
    <source>
        <dbReference type="ARBA" id="ARBA00022516"/>
    </source>
</evidence>
<keyword evidence="15" id="KW-0472">Membrane</keyword>
<evidence type="ECO:0000256" key="10">
    <source>
        <dbReference type="ARBA" id="ARBA00022695"/>
    </source>
</evidence>
<accession>A0A9P3GMT9</accession>
<keyword evidence="16" id="KW-0594">Phospholipid biosynthesis</keyword>
<keyword evidence="11" id="KW-0999">Mitochondrion inner membrane</keyword>
<keyword evidence="12" id="KW-0460">Magnesium</keyword>
<protein>
    <recommendedName>
        <fullName evidence="7">Phosphatidate cytidylyltransferase, mitochondrial</fullName>
        <ecNumber evidence="6">2.7.7.41</ecNumber>
    </recommendedName>
    <alternativeName>
        <fullName evidence="18">CDP-diacylglycerol synthase</fullName>
    </alternativeName>
</protein>
<evidence type="ECO:0000256" key="14">
    <source>
        <dbReference type="ARBA" id="ARBA00023128"/>
    </source>
</evidence>
<dbReference type="InterPro" id="IPR015222">
    <property type="entry name" value="Tam41"/>
</dbReference>
<feature type="region of interest" description="Disordered" evidence="19">
    <location>
        <begin position="24"/>
        <end position="68"/>
    </location>
</feature>
<evidence type="ECO:0000256" key="16">
    <source>
        <dbReference type="ARBA" id="ARBA00023209"/>
    </source>
</evidence>
<evidence type="ECO:0000256" key="2">
    <source>
        <dbReference type="ARBA" id="ARBA00004443"/>
    </source>
</evidence>
<comment type="similarity">
    <text evidence="5">Belongs to the TAM41 family.</text>
</comment>
<evidence type="ECO:0000256" key="17">
    <source>
        <dbReference type="ARBA" id="ARBA00023264"/>
    </source>
</evidence>
<reference evidence="20 21" key="1">
    <citation type="submission" date="2021-08" db="EMBL/GenBank/DDBJ databases">
        <title>Draft Genome Sequence of Phanerochaete sordida strain YK-624.</title>
        <authorList>
            <person name="Mori T."/>
            <person name="Dohra H."/>
            <person name="Suzuki T."/>
            <person name="Kawagishi H."/>
            <person name="Hirai H."/>
        </authorList>
    </citation>
    <scope>NUCLEOTIDE SEQUENCE [LARGE SCALE GENOMIC DNA]</scope>
    <source>
        <strain evidence="20 21">YK-624</strain>
    </source>
</reference>
<evidence type="ECO:0000256" key="5">
    <source>
        <dbReference type="ARBA" id="ARBA00005458"/>
    </source>
</evidence>
<dbReference type="Proteomes" id="UP000703269">
    <property type="component" value="Unassembled WGS sequence"/>
</dbReference>
<keyword evidence="17" id="KW-1208">Phospholipid metabolism</keyword>
<proteinExistence type="inferred from homology"/>
<sequence length="419" mass="46476">MLATVSRSQPRHAITAVRLLSTEVSSTSSHSHLPPPPPPGAKTPHRTRLDPAPRPSVPRTRQVLPHLPPTFGRNQILPVADSTRALLESIVAQFHAPIRYAFAYGSGVFEQDGYANASPQARGGPMLDFMFAVTHASHWHDLNMHQFPSHYPMYARAFGSEFISRVQEISPGVWFNAYVPMKGVTIKYGVTTVDNLCSDLLNWKTLYLAGRMHKPIRIIKDDARVRLTQQVNLTSAIRAALLTLPEEFSETELFERIAGFSYAGDVRMVLPGENRAKVGNIVRKQGPQFRELYHRLVVALPGVHWSPQSHIIQQDVTPHARAAHLRKLPSNLLARVTGSYAASDLPAREADESVYWTRMAARSDLADTIHHEIRDVVRYPSTVQSLKGVVSAGLGKSIRYAADKVSKWRTGGQAKGTTS</sequence>
<evidence type="ECO:0000256" key="9">
    <source>
        <dbReference type="ARBA" id="ARBA00022679"/>
    </source>
</evidence>
<dbReference type="PANTHER" id="PTHR13619">
    <property type="entry name" value="PHOSPHATIDATE CYTIDYLYLTRANSFERASE, MITOCHONDRIAL"/>
    <property type="match status" value="1"/>
</dbReference>
<dbReference type="AlphaFoldDB" id="A0A9P3GMT9"/>
<evidence type="ECO:0000256" key="15">
    <source>
        <dbReference type="ARBA" id="ARBA00023136"/>
    </source>
</evidence>
<dbReference type="Pfam" id="PF09139">
    <property type="entry name" value="Tam41_Mmp37"/>
    <property type="match status" value="1"/>
</dbReference>
<evidence type="ECO:0000256" key="3">
    <source>
        <dbReference type="ARBA" id="ARBA00005119"/>
    </source>
</evidence>
<dbReference type="OrthoDB" id="341477at2759"/>
<comment type="cofactor">
    <cofactor evidence="1">
        <name>Mg(2+)</name>
        <dbReference type="ChEBI" id="CHEBI:18420"/>
    </cofactor>
</comment>
<organism evidence="20 21">
    <name type="scientific">Phanerochaete sordida</name>
    <dbReference type="NCBI Taxonomy" id="48140"/>
    <lineage>
        <taxon>Eukaryota</taxon>
        <taxon>Fungi</taxon>
        <taxon>Dikarya</taxon>
        <taxon>Basidiomycota</taxon>
        <taxon>Agaricomycotina</taxon>
        <taxon>Agaricomycetes</taxon>
        <taxon>Polyporales</taxon>
        <taxon>Phanerochaetaceae</taxon>
        <taxon>Phanerochaete</taxon>
    </lineage>
</organism>
<evidence type="ECO:0000313" key="21">
    <source>
        <dbReference type="Proteomes" id="UP000703269"/>
    </source>
</evidence>
<comment type="subcellular location">
    <subcellularLocation>
        <location evidence="2">Mitochondrion inner membrane</location>
        <topology evidence="2">Peripheral membrane protein</topology>
        <orientation evidence="2">Matrix side</orientation>
    </subcellularLocation>
</comment>
<comment type="pathway">
    <text evidence="3">Phospholipid metabolism; CDP-diacylglycerol biosynthesis; CDP-diacylglycerol from sn-glycerol 3-phosphate: step 3/3.</text>
</comment>
<dbReference type="GO" id="GO:0004605">
    <property type="term" value="F:phosphatidate cytidylyltransferase activity"/>
    <property type="evidence" value="ECO:0007669"/>
    <property type="project" value="UniProtKB-EC"/>
</dbReference>
<keyword evidence="8" id="KW-0444">Lipid biosynthesis</keyword>
<keyword evidence="14" id="KW-0496">Mitochondrion</keyword>
<dbReference type="PIRSF" id="PIRSF028840">
    <property type="entry name" value="Mmp37"/>
    <property type="match status" value="1"/>
</dbReference>